<evidence type="ECO:0000313" key="2">
    <source>
        <dbReference type="EMBL" id="MBD2187207.1"/>
    </source>
</evidence>
<protein>
    <submittedName>
        <fullName evidence="2">Uncharacterized protein</fullName>
    </submittedName>
</protein>
<feature type="transmembrane region" description="Helical" evidence="1">
    <location>
        <begin position="54"/>
        <end position="72"/>
    </location>
</feature>
<sequence>MSQAPRGYTSRDADYYMHQIPLETLEKLSNDERDQLKSIFRNALPNTTPKIIDLRFVVDLVFTRYFVVLMIGKDRRKQQRHYEVNGVTRIANIIGAVLLIMAMSLLISAVTFLLLYLLKSSVGIDIFSGHITEVLFKKK</sequence>
<keyword evidence="1" id="KW-0812">Transmembrane</keyword>
<evidence type="ECO:0000313" key="3">
    <source>
        <dbReference type="Proteomes" id="UP000642094"/>
    </source>
</evidence>
<dbReference type="EMBL" id="JACJQB010000003">
    <property type="protein sequence ID" value="MBD2187207.1"/>
    <property type="molecule type" value="Genomic_DNA"/>
</dbReference>
<gene>
    <name evidence="2" type="ORF">H6F41_03480</name>
</gene>
<accession>A0ABR7ZTU3</accession>
<name>A0ABR7ZTU3_9CYAN</name>
<evidence type="ECO:0000256" key="1">
    <source>
        <dbReference type="SAM" id="Phobius"/>
    </source>
</evidence>
<organism evidence="2 3">
    <name type="scientific">Pseudanabaena mucicola FACHB-723</name>
    <dbReference type="NCBI Taxonomy" id="2692860"/>
    <lineage>
        <taxon>Bacteria</taxon>
        <taxon>Bacillati</taxon>
        <taxon>Cyanobacteriota</taxon>
        <taxon>Cyanophyceae</taxon>
        <taxon>Pseudanabaenales</taxon>
        <taxon>Pseudanabaenaceae</taxon>
        <taxon>Pseudanabaena</taxon>
    </lineage>
</organism>
<proteinExistence type="predicted"/>
<comment type="caution">
    <text evidence="2">The sequence shown here is derived from an EMBL/GenBank/DDBJ whole genome shotgun (WGS) entry which is preliminary data.</text>
</comment>
<dbReference type="RefSeq" id="WP_190402088.1">
    <property type="nucleotide sequence ID" value="NZ_JACJQB010000003.1"/>
</dbReference>
<reference evidence="2 3" key="1">
    <citation type="journal article" date="2020" name="ISME J.">
        <title>Comparative genomics reveals insights into cyanobacterial evolution and habitat adaptation.</title>
        <authorList>
            <person name="Chen M.Y."/>
            <person name="Teng W.K."/>
            <person name="Zhao L."/>
            <person name="Hu C.X."/>
            <person name="Zhou Y.K."/>
            <person name="Han B.P."/>
            <person name="Song L.R."/>
            <person name="Shu W.S."/>
        </authorList>
    </citation>
    <scope>NUCLEOTIDE SEQUENCE [LARGE SCALE GENOMIC DNA]</scope>
    <source>
        <strain evidence="2 3">FACHB-723</strain>
    </source>
</reference>
<dbReference type="Proteomes" id="UP000642094">
    <property type="component" value="Unassembled WGS sequence"/>
</dbReference>
<keyword evidence="1" id="KW-0472">Membrane</keyword>
<keyword evidence="3" id="KW-1185">Reference proteome</keyword>
<keyword evidence="1" id="KW-1133">Transmembrane helix</keyword>
<feature type="transmembrane region" description="Helical" evidence="1">
    <location>
        <begin position="93"/>
        <end position="118"/>
    </location>
</feature>